<protein>
    <submittedName>
        <fullName evidence="1">Uncharacterized protein</fullName>
    </submittedName>
</protein>
<reference evidence="1 2" key="1">
    <citation type="submission" date="2020-07" db="EMBL/GenBank/DDBJ databases">
        <title>Genomic Encyclopedia of Type Strains, Phase IV (KMG-IV): sequencing the most valuable type-strain genomes for metagenomic binning, comparative biology and taxonomic classification.</title>
        <authorList>
            <person name="Goeker M."/>
        </authorList>
    </citation>
    <scope>NUCLEOTIDE SEQUENCE [LARGE SCALE GENOMIC DNA]</scope>
    <source>
        <strain evidence="1 2">DSM 17721</strain>
    </source>
</reference>
<dbReference type="AlphaFoldDB" id="A0A7W0C673"/>
<organism evidence="1 2">
    <name type="scientific">Desulfosalsimonas propionicica</name>
    <dbReference type="NCBI Taxonomy" id="332175"/>
    <lineage>
        <taxon>Bacteria</taxon>
        <taxon>Pseudomonadati</taxon>
        <taxon>Thermodesulfobacteriota</taxon>
        <taxon>Desulfobacteria</taxon>
        <taxon>Desulfobacterales</taxon>
        <taxon>Desulfosalsimonadaceae</taxon>
        <taxon>Desulfosalsimonas</taxon>
    </lineage>
</organism>
<evidence type="ECO:0000313" key="2">
    <source>
        <dbReference type="Proteomes" id="UP000525298"/>
    </source>
</evidence>
<sequence length="62" mass="7282">MQPKKEDLRKAVKWISQVKKYERPDAPNQDLVEEASRNFDLSPTDTEFLYRFLRGEVDAPGQ</sequence>
<dbReference type="RefSeq" id="WP_181549542.1">
    <property type="nucleotide sequence ID" value="NZ_JACDUS010000001.1"/>
</dbReference>
<name>A0A7W0C673_9BACT</name>
<dbReference type="EMBL" id="JACDUS010000001">
    <property type="protein sequence ID" value="MBA2879852.1"/>
    <property type="molecule type" value="Genomic_DNA"/>
</dbReference>
<comment type="caution">
    <text evidence="1">The sequence shown here is derived from an EMBL/GenBank/DDBJ whole genome shotgun (WGS) entry which is preliminary data.</text>
</comment>
<gene>
    <name evidence="1" type="ORF">HNR65_000159</name>
</gene>
<accession>A0A7W0C673</accession>
<proteinExistence type="predicted"/>
<keyword evidence="2" id="KW-1185">Reference proteome</keyword>
<evidence type="ECO:0000313" key="1">
    <source>
        <dbReference type="EMBL" id="MBA2879852.1"/>
    </source>
</evidence>
<dbReference type="Proteomes" id="UP000525298">
    <property type="component" value="Unassembled WGS sequence"/>
</dbReference>